<name>A0A383DE01_9ZZZZ</name>
<dbReference type="InterPro" id="IPR015424">
    <property type="entry name" value="PyrdxlP-dep_Trfase"/>
</dbReference>
<feature type="non-terminal residue" evidence="1">
    <location>
        <position position="1"/>
    </location>
</feature>
<dbReference type="InterPro" id="IPR015422">
    <property type="entry name" value="PyrdxlP-dep_Trfase_small"/>
</dbReference>
<evidence type="ECO:0008006" key="2">
    <source>
        <dbReference type="Google" id="ProtNLM"/>
    </source>
</evidence>
<sequence>NRAGSEDFTKLVYYQDGYQIGARRFDVGERSNFALLPPLIVGLQQIVDWGIDSIYATIGEITKKIAQRAEKLDLIVGNPIHRAKHFLGIRFPGGIPYDLTKNLAKHRVYVSVRGNWVRVTPHLYNTNNDVESLFEALETHISL</sequence>
<evidence type="ECO:0000313" key="1">
    <source>
        <dbReference type="EMBL" id="SVE42736.1"/>
    </source>
</evidence>
<accession>A0A383DE01</accession>
<dbReference type="InterPro" id="IPR015421">
    <property type="entry name" value="PyrdxlP-dep_Trfase_major"/>
</dbReference>
<dbReference type="Gene3D" id="3.40.640.10">
    <property type="entry name" value="Type I PLP-dependent aspartate aminotransferase-like (Major domain)"/>
    <property type="match status" value="1"/>
</dbReference>
<dbReference type="AlphaFoldDB" id="A0A383DE01"/>
<reference evidence="1" key="1">
    <citation type="submission" date="2018-05" db="EMBL/GenBank/DDBJ databases">
        <authorList>
            <person name="Lanie J.A."/>
            <person name="Ng W.-L."/>
            <person name="Kazmierczak K.M."/>
            <person name="Andrzejewski T.M."/>
            <person name="Davidsen T.M."/>
            <person name="Wayne K.J."/>
            <person name="Tettelin H."/>
            <person name="Glass J.I."/>
            <person name="Rusch D."/>
            <person name="Podicherti R."/>
            <person name="Tsui H.-C.T."/>
            <person name="Winkler M.E."/>
        </authorList>
    </citation>
    <scope>NUCLEOTIDE SEQUENCE</scope>
</reference>
<dbReference type="Gene3D" id="3.90.1150.10">
    <property type="entry name" value="Aspartate Aminotransferase, domain 1"/>
    <property type="match status" value="1"/>
</dbReference>
<dbReference type="EMBL" id="UINC01216552">
    <property type="protein sequence ID" value="SVE42736.1"/>
    <property type="molecule type" value="Genomic_DNA"/>
</dbReference>
<dbReference type="SUPFAM" id="SSF53383">
    <property type="entry name" value="PLP-dependent transferases"/>
    <property type="match status" value="1"/>
</dbReference>
<proteinExistence type="predicted"/>
<gene>
    <name evidence="1" type="ORF">METZ01_LOCUS495590</name>
</gene>
<organism evidence="1">
    <name type="scientific">marine metagenome</name>
    <dbReference type="NCBI Taxonomy" id="408172"/>
    <lineage>
        <taxon>unclassified sequences</taxon>
        <taxon>metagenomes</taxon>
        <taxon>ecological metagenomes</taxon>
    </lineage>
</organism>
<protein>
    <recommendedName>
        <fullName evidence="2">Aminotransferase class V domain-containing protein</fullName>
    </recommendedName>
</protein>